<dbReference type="AlphaFoldDB" id="A0A2S8A9N8"/>
<feature type="transmembrane region" description="Helical" evidence="1">
    <location>
        <begin position="118"/>
        <end position="138"/>
    </location>
</feature>
<evidence type="ECO:0000256" key="1">
    <source>
        <dbReference type="SAM" id="Phobius"/>
    </source>
</evidence>
<dbReference type="Proteomes" id="UP000238042">
    <property type="component" value="Unassembled WGS sequence"/>
</dbReference>
<organism evidence="2 3">
    <name type="scientific">Apibacter adventoris</name>
    <dbReference type="NCBI Taxonomy" id="1679466"/>
    <lineage>
        <taxon>Bacteria</taxon>
        <taxon>Pseudomonadati</taxon>
        <taxon>Bacteroidota</taxon>
        <taxon>Flavobacteriia</taxon>
        <taxon>Flavobacteriales</taxon>
        <taxon>Weeksellaceae</taxon>
        <taxon>Apibacter</taxon>
    </lineage>
</organism>
<keyword evidence="1" id="KW-1133">Transmembrane helix</keyword>
<proteinExistence type="predicted"/>
<accession>A0A2S8A9N8</accession>
<keyword evidence="3" id="KW-1185">Reference proteome</keyword>
<protein>
    <recommendedName>
        <fullName evidence="4">Cytochrome B</fullName>
    </recommendedName>
</protein>
<evidence type="ECO:0008006" key="4">
    <source>
        <dbReference type="Google" id="ProtNLM"/>
    </source>
</evidence>
<evidence type="ECO:0000313" key="2">
    <source>
        <dbReference type="EMBL" id="PQL91288.1"/>
    </source>
</evidence>
<sequence length="144" mass="16341">MYLILKNIHHYVGMATLVFILLLTVVTFIYYLQERSTSKQIKKISLFSLIITHTQIVLGVILYFSSPIFQNISMKDMMGIPQLRQTYVEHPVSMIIAAILLTIVNIKIKKSSKITFSTTLMAAISLALVIGMIPKAFWNSFILS</sequence>
<feature type="transmembrane region" description="Helical" evidence="1">
    <location>
        <begin position="44"/>
        <end position="66"/>
    </location>
</feature>
<keyword evidence="1" id="KW-0472">Membrane</keyword>
<dbReference type="RefSeq" id="WP_105247180.1">
    <property type="nucleotide sequence ID" value="NZ_PSZM01000041.1"/>
</dbReference>
<feature type="transmembrane region" description="Helical" evidence="1">
    <location>
        <begin position="86"/>
        <end position="106"/>
    </location>
</feature>
<evidence type="ECO:0000313" key="3">
    <source>
        <dbReference type="Proteomes" id="UP000238042"/>
    </source>
</evidence>
<dbReference type="EMBL" id="PSZM01000041">
    <property type="protein sequence ID" value="PQL91288.1"/>
    <property type="molecule type" value="Genomic_DNA"/>
</dbReference>
<gene>
    <name evidence="2" type="ORF">C4S77_08495</name>
</gene>
<keyword evidence="1" id="KW-0812">Transmembrane</keyword>
<dbReference type="OrthoDB" id="329514at2"/>
<feature type="transmembrane region" description="Helical" evidence="1">
    <location>
        <begin position="12"/>
        <end position="32"/>
    </location>
</feature>
<reference evidence="2 3" key="1">
    <citation type="submission" date="2018-02" db="EMBL/GenBank/DDBJ databases">
        <title>Genome sequences of Apibacter spp., gut symbionts of Asian honey bees.</title>
        <authorList>
            <person name="Kwong W.K."/>
            <person name="Steele M.I."/>
            <person name="Moran N.A."/>
        </authorList>
    </citation>
    <scope>NUCLEOTIDE SEQUENCE [LARGE SCALE GENOMIC DNA]</scope>
    <source>
        <strain evidence="3">wkB301</strain>
    </source>
</reference>
<name>A0A2S8A9N8_9FLAO</name>
<comment type="caution">
    <text evidence="2">The sequence shown here is derived from an EMBL/GenBank/DDBJ whole genome shotgun (WGS) entry which is preliminary data.</text>
</comment>